<protein>
    <recommendedName>
        <fullName evidence="4">Rpn family recombination-promoting nuclease/putative transposase</fullName>
    </recommendedName>
</protein>
<feature type="transmembrane region" description="Helical" evidence="1">
    <location>
        <begin position="21"/>
        <end position="43"/>
    </location>
</feature>
<accession>A0A5S4VL81</accession>
<reference evidence="2 3" key="1">
    <citation type="submission" date="2019-08" db="EMBL/GenBank/DDBJ databases">
        <authorList>
            <person name="Duncan S."/>
            <person name="Walker A."/>
        </authorList>
    </citation>
    <scope>NUCLEOTIDE SEQUENCE [LARGE SCALE GENOMIC DNA]</scope>
    <source>
        <strain evidence="2 3">L2-21</strain>
    </source>
</reference>
<evidence type="ECO:0008006" key="4">
    <source>
        <dbReference type="Google" id="ProtNLM"/>
    </source>
</evidence>
<reference evidence="2 3" key="2">
    <citation type="submission" date="2019-09" db="EMBL/GenBank/DDBJ databases">
        <title>Strain-level analysis of Eubacterium rectale using genomes from metagenomes.</title>
        <authorList>
            <person name="Karcher N."/>
            <person name="Segata N."/>
        </authorList>
    </citation>
    <scope>NUCLEOTIDE SEQUENCE [LARGE SCALE GENOMIC DNA]</scope>
    <source>
        <strain evidence="2 3">L2-21</strain>
    </source>
</reference>
<gene>
    <name evidence="2" type="ORF">FYL37_03735</name>
</gene>
<keyword evidence="1" id="KW-0472">Membrane</keyword>
<dbReference type="Proteomes" id="UP000324325">
    <property type="component" value="Unassembled WGS sequence"/>
</dbReference>
<sequence>MRCKYVRHNKMSSGDKDVQGLQYLNYFSYSLKFLLLNISLFYLKQDKRAFTTQIFPALVFSNEGGFYMSGNREYKSDVFSMLMQDKERALQLYNAMNGSSYDNPEDVEIVIHDGGISLSVRNDASFIVDARLSIYEHQSTVCPNMPVRSLIYFSVILSDMLSDKKKGTKSGKNIYGRRLVKIPTPHFVVFYNGEEEQPEVQELKLSDAFEKPTDEPNLELKCKVYNINDGKNKAIMESCGWLNDYMTFVNKVREYHADGAFDDLAIDIEKAIDYCIDNDILKEFLKTYRSEVTKSMQLNYEFDRQLELERADAIEEGMEIGIEKGIEKGANKMLFTLVTKGKLDIDTAAEEAGVSVGEFEKLMSEAGYKVPETV</sequence>
<proteinExistence type="predicted"/>
<evidence type="ECO:0000256" key="1">
    <source>
        <dbReference type="SAM" id="Phobius"/>
    </source>
</evidence>
<dbReference type="EMBL" id="VSTG01000003">
    <property type="protein sequence ID" value="TYL59348.1"/>
    <property type="molecule type" value="Genomic_DNA"/>
</dbReference>
<name>A0A5S4VL81_9FIRM</name>
<evidence type="ECO:0000313" key="3">
    <source>
        <dbReference type="Proteomes" id="UP000324325"/>
    </source>
</evidence>
<keyword evidence="1" id="KW-1133">Transmembrane helix</keyword>
<dbReference type="AlphaFoldDB" id="A0A5S4VL81"/>
<keyword evidence="1" id="KW-0812">Transmembrane</keyword>
<evidence type="ECO:0000313" key="2">
    <source>
        <dbReference type="EMBL" id="TYL59348.1"/>
    </source>
</evidence>
<comment type="caution">
    <text evidence="2">The sequence shown here is derived from an EMBL/GenBank/DDBJ whole genome shotgun (WGS) entry which is preliminary data.</text>
</comment>
<organism evidence="2 3">
    <name type="scientific">Agathobacter rectalis</name>
    <dbReference type="NCBI Taxonomy" id="39491"/>
    <lineage>
        <taxon>Bacteria</taxon>
        <taxon>Bacillati</taxon>
        <taxon>Bacillota</taxon>
        <taxon>Clostridia</taxon>
        <taxon>Lachnospirales</taxon>
        <taxon>Lachnospiraceae</taxon>
        <taxon>Agathobacter</taxon>
    </lineage>
</organism>